<evidence type="ECO:0000313" key="3">
    <source>
        <dbReference type="Proteomes" id="UP000807769"/>
    </source>
</evidence>
<dbReference type="AlphaFoldDB" id="A0A9P7DVX7"/>
<feature type="region of interest" description="Disordered" evidence="1">
    <location>
        <begin position="84"/>
        <end position="103"/>
    </location>
</feature>
<dbReference type="OrthoDB" id="10597535at2759"/>
<evidence type="ECO:0000313" key="2">
    <source>
        <dbReference type="EMBL" id="KAG1804250.1"/>
    </source>
</evidence>
<dbReference type="Proteomes" id="UP000807769">
    <property type="component" value="Unassembled WGS sequence"/>
</dbReference>
<evidence type="ECO:0000256" key="1">
    <source>
        <dbReference type="SAM" id="MobiDB-lite"/>
    </source>
</evidence>
<sequence length="352" mass="39166">MSHPNQELANDLELRESKGKKLQFGAAKWEWRGLTQSTNVAHTNFARTRKNFCPPMMVNLETKKPPRNKRNPFRSRTHISSRISPLKPVGSDNLDPCEKNQTTSRGARDMLLDSHPASLKSASAIHVPGLDKISLSPRSNLLGLPSSPYFWSPFHEDNTSGLNNCLLSEDVIGITANETSHGDRSRSIRVLESADLRHSGDFLKLSFESLFATLTSILRRKYPDVGSMVGLPLRRKGQIAPSSWEIAFGRIVATLSLLAPRLKLQPKSNILANSITIDIRKQNVPVQDHGNPPPRSAEHSDASLHSRELWVPVDRDSVRAYDLGNSGVLIDGIEPQNHGGGHYRPLQRLDLR</sequence>
<name>A0A9P7DVX7_9AGAM</name>
<protein>
    <submittedName>
        <fullName evidence="2">Uncharacterized protein</fullName>
    </submittedName>
</protein>
<comment type="caution">
    <text evidence="2">The sequence shown here is derived from an EMBL/GenBank/DDBJ whole genome shotgun (WGS) entry which is preliminary data.</text>
</comment>
<reference evidence="2" key="1">
    <citation type="journal article" date="2020" name="New Phytol.">
        <title>Comparative genomics reveals dynamic genome evolution in host specialist ectomycorrhizal fungi.</title>
        <authorList>
            <person name="Lofgren L.A."/>
            <person name="Nguyen N.H."/>
            <person name="Vilgalys R."/>
            <person name="Ruytinx J."/>
            <person name="Liao H.L."/>
            <person name="Branco S."/>
            <person name="Kuo A."/>
            <person name="LaButti K."/>
            <person name="Lipzen A."/>
            <person name="Andreopoulos W."/>
            <person name="Pangilinan J."/>
            <person name="Riley R."/>
            <person name="Hundley H."/>
            <person name="Na H."/>
            <person name="Barry K."/>
            <person name="Grigoriev I.V."/>
            <person name="Stajich J.E."/>
            <person name="Kennedy P.G."/>
        </authorList>
    </citation>
    <scope>NUCLEOTIDE SEQUENCE</scope>
    <source>
        <strain evidence="2">MN1</strain>
    </source>
</reference>
<proteinExistence type="predicted"/>
<feature type="region of interest" description="Disordered" evidence="1">
    <location>
        <begin position="282"/>
        <end position="303"/>
    </location>
</feature>
<accession>A0A9P7DVX7</accession>
<dbReference type="RefSeq" id="XP_041186850.1">
    <property type="nucleotide sequence ID" value="XM_041333580.1"/>
</dbReference>
<keyword evidence="3" id="KW-1185">Reference proteome</keyword>
<dbReference type="EMBL" id="JABBWG010000060">
    <property type="protein sequence ID" value="KAG1804250.1"/>
    <property type="molecule type" value="Genomic_DNA"/>
</dbReference>
<dbReference type="GeneID" id="64627597"/>
<gene>
    <name evidence="2" type="ORF">BJ212DRAFT_1304369</name>
</gene>
<feature type="region of interest" description="Disordered" evidence="1">
    <location>
        <begin position="332"/>
        <end position="352"/>
    </location>
</feature>
<organism evidence="2 3">
    <name type="scientific">Suillus subaureus</name>
    <dbReference type="NCBI Taxonomy" id="48587"/>
    <lineage>
        <taxon>Eukaryota</taxon>
        <taxon>Fungi</taxon>
        <taxon>Dikarya</taxon>
        <taxon>Basidiomycota</taxon>
        <taxon>Agaricomycotina</taxon>
        <taxon>Agaricomycetes</taxon>
        <taxon>Agaricomycetidae</taxon>
        <taxon>Boletales</taxon>
        <taxon>Suillineae</taxon>
        <taxon>Suillaceae</taxon>
        <taxon>Suillus</taxon>
    </lineage>
</organism>